<feature type="compositionally biased region" description="Basic residues" evidence="1">
    <location>
        <begin position="329"/>
        <end position="343"/>
    </location>
</feature>
<reference evidence="2" key="1">
    <citation type="journal article" date="2020" name="Stud. Mycol.">
        <title>101 Dothideomycetes genomes: a test case for predicting lifestyles and emergence of pathogens.</title>
        <authorList>
            <person name="Haridas S."/>
            <person name="Albert R."/>
            <person name="Binder M."/>
            <person name="Bloem J."/>
            <person name="Labutti K."/>
            <person name="Salamov A."/>
            <person name="Andreopoulos B."/>
            <person name="Baker S."/>
            <person name="Barry K."/>
            <person name="Bills G."/>
            <person name="Bluhm B."/>
            <person name="Cannon C."/>
            <person name="Castanera R."/>
            <person name="Culley D."/>
            <person name="Daum C."/>
            <person name="Ezra D."/>
            <person name="Gonzalez J."/>
            <person name="Henrissat B."/>
            <person name="Kuo A."/>
            <person name="Liang C."/>
            <person name="Lipzen A."/>
            <person name="Lutzoni F."/>
            <person name="Magnuson J."/>
            <person name="Mondo S."/>
            <person name="Nolan M."/>
            <person name="Ohm R."/>
            <person name="Pangilinan J."/>
            <person name="Park H.-J."/>
            <person name="Ramirez L."/>
            <person name="Alfaro M."/>
            <person name="Sun H."/>
            <person name="Tritt A."/>
            <person name="Yoshinaga Y."/>
            <person name="Zwiers L.-H."/>
            <person name="Turgeon B."/>
            <person name="Goodwin S."/>
            <person name="Spatafora J."/>
            <person name="Crous P."/>
            <person name="Grigoriev I."/>
        </authorList>
    </citation>
    <scope>NUCLEOTIDE SEQUENCE</scope>
    <source>
        <strain evidence="2">CBS 161.51</strain>
    </source>
</reference>
<feature type="compositionally biased region" description="Basic residues" evidence="1">
    <location>
        <begin position="393"/>
        <end position="409"/>
    </location>
</feature>
<proteinExistence type="predicted"/>
<evidence type="ECO:0000256" key="1">
    <source>
        <dbReference type="SAM" id="MobiDB-lite"/>
    </source>
</evidence>
<evidence type="ECO:0000313" key="3">
    <source>
        <dbReference type="Proteomes" id="UP000800038"/>
    </source>
</evidence>
<accession>A0A6A5SA96</accession>
<dbReference type="EMBL" id="ML976191">
    <property type="protein sequence ID" value="KAF1936388.1"/>
    <property type="molecule type" value="Genomic_DNA"/>
</dbReference>
<name>A0A6A5SA96_9PLEO</name>
<sequence>MAITGNIYAALDGNESEAYAKTHSFSSEGNQGQRVARMTAQYNATGTHPVVQSASVAKEPVGGTTADPEEEMEGDVEWQTVGQAQKSKTVDEVRITPEAQAIPEVEQTTIKKAVDVAPDAKPTIKEPANEITAVAADDFSAYWTPMSIVETFDKSKQMDFDELYKDWCEAFGTGANIAVTSEQSEDIPAASSPVEEESFKIADEATEPVNDSETADTDTVPDYVDVSGPPPDAAETTSVIVEASPSIALTGFDDTIDHQIVLDLDEMENSDSAEKLPVVEFSDATSVSSVDVNELESSEVIPAPSKPVDVFPSTPLPPPTTPAEPICKAPKKKVARNWKHKKGEKPANMFNALPVDTENGPVEATMPGDEAKDFDDAASETANLPEDSEVVTSKKKTKKRSKKGAKKTQKKAEAAANENCFRVEKLYPVVPIVIVAFATGLGV</sequence>
<protein>
    <submittedName>
        <fullName evidence="2">Uncharacterized protein</fullName>
    </submittedName>
</protein>
<gene>
    <name evidence="2" type="ORF">EJ02DRAFT_470472</name>
</gene>
<feature type="region of interest" description="Disordered" evidence="1">
    <location>
        <begin position="298"/>
        <end position="416"/>
    </location>
</feature>
<organism evidence="2 3">
    <name type="scientific">Clathrospora elynae</name>
    <dbReference type="NCBI Taxonomy" id="706981"/>
    <lineage>
        <taxon>Eukaryota</taxon>
        <taxon>Fungi</taxon>
        <taxon>Dikarya</taxon>
        <taxon>Ascomycota</taxon>
        <taxon>Pezizomycotina</taxon>
        <taxon>Dothideomycetes</taxon>
        <taxon>Pleosporomycetidae</taxon>
        <taxon>Pleosporales</taxon>
        <taxon>Diademaceae</taxon>
        <taxon>Clathrospora</taxon>
    </lineage>
</organism>
<dbReference type="AlphaFoldDB" id="A0A6A5SA96"/>
<keyword evidence="3" id="KW-1185">Reference proteome</keyword>
<evidence type="ECO:0000313" key="2">
    <source>
        <dbReference type="EMBL" id="KAF1936388.1"/>
    </source>
</evidence>
<dbReference type="Proteomes" id="UP000800038">
    <property type="component" value="Unassembled WGS sequence"/>
</dbReference>